<sequence length="52" mass="6250">SQQTICKELRRILQYKPQQLSQKELRSFHRELEQSNSSTLSKRPYNDVDNNN</sequence>
<evidence type="ECO:0000256" key="1">
    <source>
        <dbReference type="SAM" id="MobiDB-lite"/>
    </source>
</evidence>
<evidence type="ECO:0000313" key="2">
    <source>
        <dbReference type="EMBL" id="CAG8844309.1"/>
    </source>
</evidence>
<feature type="region of interest" description="Disordered" evidence="1">
    <location>
        <begin position="29"/>
        <end position="52"/>
    </location>
</feature>
<keyword evidence="3" id="KW-1185">Reference proteome</keyword>
<comment type="caution">
    <text evidence="2">The sequence shown here is derived from an EMBL/GenBank/DDBJ whole genome shotgun (WGS) entry which is preliminary data.</text>
</comment>
<feature type="non-terminal residue" evidence="2">
    <location>
        <position position="1"/>
    </location>
</feature>
<evidence type="ECO:0000313" key="3">
    <source>
        <dbReference type="Proteomes" id="UP000789901"/>
    </source>
</evidence>
<reference evidence="2 3" key="1">
    <citation type="submission" date="2021-06" db="EMBL/GenBank/DDBJ databases">
        <authorList>
            <person name="Kallberg Y."/>
            <person name="Tangrot J."/>
            <person name="Rosling A."/>
        </authorList>
    </citation>
    <scope>NUCLEOTIDE SEQUENCE [LARGE SCALE GENOMIC DNA]</scope>
    <source>
        <strain evidence="2 3">120-4 pot B 10/14</strain>
    </source>
</reference>
<dbReference type="EMBL" id="CAJVQB010075402">
    <property type="protein sequence ID" value="CAG8844309.1"/>
    <property type="molecule type" value="Genomic_DNA"/>
</dbReference>
<gene>
    <name evidence="2" type="ORF">GMARGA_LOCUS37028</name>
</gene>
<organism evidence="2 3">
    <name type="scientific">Gigaspora margarita</name>
    <dbReference type="NCBI Taxonomy" id="4874"/>
    <lineage>
        <taxon>Eukaryota</taxon>
        <taxon>Fungi</taxon>
        <taxon>Fungi incertae sedis</taxon>
        <taxon>Mucoromycota</taxon>
        <taxon>Glomeromycotina</taxon>
        <taxon>Glomeromycetes</taxon>
        <taxon>Diversisporales</taxon>
        <taxon>Gigasporaceae</taxon>
        <taxon>Gigaspora</taxon>
    </lineage>
</organism>
<dbReference type="Proteomes" id="UP000789901">
    <property type="component" value="Unassembled WGS sequence"/>
</dbReference>
<feature type="non-terminal residue" evidence="2">
    <location>
        <position position="52"/>
    </location>
</feature>
<protein>
    <submittedName>
        <fullName evidence="2">26307_t:CDS:1</fullName>
    </submittedName>
</protein>
<name>A0ABN7WZ89_GIGMA</name>
<accession>A0ABN7WZ89</accession>
<proteinExistence type="predicted"/>